<dbReference type="EC" id="6.1.1.6" evidence="2 12"/>
<evidence type="ECO:0000313" key="17">
    <source>
        <dbReference type="Proteomes" id="UP001244341"/>
    </source>
</evidence>
<evidence type="ECO:0000256" key="4">
    <source>
        <dbReference type="ARBA" id="ARBA00022670"/>
    </source>
</evidence>
<keyword evidence="9" id="KW-0030">Aminoacyl-tRNA synthetase</keyword>
<dbReference type="Pfam" id="PF00152">
    <property type="entry name" value="tRNA-synt_2"/>
    <property type="match status" value="2"/>
</dbReference>
<feature type="compositionally biased region" description="Low complexity" evidence="13">
    <location>
        <begin position="210"/>
        <end position="223"/>
    </location>
</feature>
<dbReference type="Gene3D" id="3.90.1720.30">
    <property type="entry name" value="PPPDE domains"/>
    <property type="match status" value="1"/>
</dbReference>
<evidence type="ECO:0000256" key="5">
    <source>
        <dbReference type="ARBA" id="ARBA00022723"/>
    </source>
</evidence>
<keyword evidence="8" id="KW-0067">ATP-binding</keyword>
<keyword evidence="17" id="KW-1185">Reference proteome</keyword>
<feature type="compositionally biased region" description="Low complexity" evidence="13">
    <location>
        <begin position="190"/>
        <end position="202"/>
    </location>
</feature>
<evidence type="ECO:0000256" key="6">
    <source>
        <dbReference type="ARBA" id="ARBA00022741"/>
    </source>
</evidence>
<dbReference type="InterPro" id="IPR004364">
    <property type="entry name" value="Aa-tRNA-synt_II"/>
</dbReference>
<evidence type="ECO:0000256" key="9">
    <source>
        <dbReference type="ARBA" id="ARBA00023146"/>
    </source>
</evidence>
<dbReference type="NCBIfam" id="NF001756">
    <property type="entry name" value="PRK00484.1"/>
    <property type="match status" value="1"/>
</dbReference>
<dbReference type="PRINTS" id="PR00982">
    <property type="entry name" value="TRNASYNTHLYS"/>
</dbReference>
<dbReference type="HAMAP" id="MF_00252">
    <property type="entry name" value="Lys_tRNA_synth_class2"/>
    <property type="match status" value="1"/>
</dbReference>
<organism evidence="16 17">
    <name type="scientific">Tetradesmus obliquus</name>
    <name type="common">Green alga</name>
    <name type="synonym">Acutodesmus obliquus</name>
    <dbReference type="NCBI Taxonomy" id="3088"/>
    <lineage>
        <taxon>Eukaryota</taxon>
        <taxon>Viridiplantae</taxon>
        <taxon>Chlorophyta</taxon>
        <taxon>core chlorophytes</taxon>
        <taxon>Chlorophyceae</taxon>
        <taxon>CS clade</taxon>
        <taxon>Sphaeropleales</taxon>
        <taxon>Scenedesmaceae</taxon>
        <taxon>Tetradesmus</taxon>
    </lineage>
</organism>
<dbReference type="PANTHER" id="PTHR42918:SF15">
    <property type="entry name" value="LYSINE--TRNA LIGASE, CHLOROPLASTIC_MITOCHONDRIAL"/>
    <property type="match status" value="1"/>
</dbReference>
<evidence type="ECO:0000259" key="14">
    <source>
        <dbReference type="PROSITE" id="PS50862"/>
    </source>
</evidence>
<keyword evidence="3" id="KW-0436">Ligase</keyword>
<dbReference type="InterPro" id="IPR042266">
    <property type="entry name" value="PPPDE_sf"/>
</dbReference>
<comment type="similarity">
    <text evidence="1">Belongs to the DeSI family.</text>
</comment>
<keyword evidence="4" id="KW-0645">Protease</keyword>
<evidence type="ECO:0000259" key="15">
    <source>
        <dbReference type="PROSITE" id="PS51858"/>
    </source>
</evidence>
<dbReference type="Proteomes" id="UP001244341">
    <property type="component" value="Chromosome 9b"/>
</dbReference>
<dbReference type="PANTHER" id="PTHR42918">
    <property type="entry name" value="LYSYL-TRNA SYNTHETASE"/>
    <property type="match status" value="1"/>
</dbReference>
<dbReference type="Pfam" id="PF01336">
    <property type="entry name" value="tRNA_anti-codon"/>
    <property type="match status" value="1"/>
</dbReference>
<dbReference type="InterPro" id="IPR012340">
    <property type="entry name" value="NA-bd_OB-fold"/>
</dbReference>
<name>A0ABY8UBP6_TETOB</name>
<dbReference type="InterPro" id="IPR006195">
    <property type="entry name" value="aa-tRNA-synth_II"/>
</dbReference>
<gene>
    <name evidence="16" type="ORF">OEZ85_009535</name>
</gene>
<dbReference type="CDD" id="cd04322">
    <property type="entry name" value="LysRS_N"/>
    <property type="match status" value="1"/>
</dbReference>
<feature type="domain" description="PPPDE" evidence="15">
    <location>
        <begin position="1"/>
        <end position="142"/>
    </location>
</feature>
<dbReference type="NCBIfam" id="TIGR00499">
    <property type="entry name" value="lysS_bact"/>
    <property type="match status" value="1"/>
</dbReference>
<dbReference type="Gene3D" id="3.30.930.10">
    <property type="entry name" value="Bira Bifunctional Protein, Domain 2"/>
    <property type="match status" value="1"/>
</dbReference>
<dbReference type="InterPro" id="IPR008580">
    <property type="entry name" value="PPPDE_dom"/>
</dbReference>
<feature type="compositionally biased region" description="Low complexity" evidence="13">
    <location>
        <begin position="701"/>
        <end position="718"/>
    </location>
</feature>
<evidence type="ECO:0000313" key="16">
    <source>
        <dbReference type="EMBL" id="WIA18053.1"/>
    </source>
</evidence>
<evidence type="ECO:0000256" key="3">
    <source>
        <dbReference type="ARBA" id="ARBA00022598"/>
    </source>
</evidence>
<dbReference type="PROSITE" id="PS50862">
    <property type="entry name" value="AA_TRNA_LIGASE_II"/>
    <property type="match status" value="1"/>
</dbReference>
<evidence type="ECO:0000256" key="7">
    <source>
        <dbReference type="ARBA" id="ARBA00022801"/>
    </source>
</evidence>
<dbReference type="SUPFAM" id="SSF55681">
    <property type="entry name" value="Class II aaRS and biotin synthetases"/>
    <property type="match status" value="1"/>
</dbReference>
<evidence type="ECO:0000256" key="1">
    <source>
        <dbReference type="ARBA" id="ARBA00008140"/>
    </source>
</evidence>
<dbReference type="CDD" id="cd00775">
    <property type="entry name" value="LysRS_core"/>
    <property type="match status" value="1"/>
</dbReference>
<evidence type="ECO:0000256" key="2">
    <source>
        <dbReference type="ARBA" id="ARBA00013166"/>
    </source>
</evidence>
<dbReference type="EMBL" id="CP126216">
    <property type="protein sequence ID" value="WIA18053.1"/>
    <property type="molecule type" value="Genomic_DNA"/>
</dbReference>
<proteinExistence type="inferred from homology"/>
<dbReference type="InterPro" id="IPR004365">
    <property type="entry name" value="NA-bd_OB_tRNA"/>
</dbReference>
<dbReference type="InterPro" id="IPR044136">
    <property type="entry name" value="Lys-tRNA-ligase_II_N"/>
</dbReference>
<dbReference type="SMART" id="SM01179">
    <property type="entry name" value="DUF862"/>
    <property type="match status" value="1"/>
</dbReference>
<keyword evidence="5" id="KW-0479">Metal-binding</keyword>
<evidence type="ECO:0000256" key="8">
    <source>
        <dbReference type="ARBA" id="ARBA00022840"/>
    </source>
</evidence>
<reference evidence="16 17" key="1">
    <citation type="submission" date="2023-05" db="EMBL/GenBank/DDBJ databases">
        <title>A 100% complete, gapless, phased diploid assembly of the Scenedesmus obliquus UTEX 3031 genome.</title>
        <authorList>
            <person name="Biondi T.C."/>
            <person name="Hanschen E.R."/>
            <person name="Kwon T."/>
            <person name="Eng W."/>
            <person name="Kruse C.P.S."/>
            <person name="Koehler S.I."/>
            <person name="Kunde Y."/>
            <person name="Gleasner C.D."/>
            <person name="You Mak K.T."/>
            <person name="Polle J."/>
            <person name="Hovde B.T."/>
            <person name="Starkenburg S.R."/>
        </authorList>
    </citation>
    <scope>NUCLEOTIDE SEQUENCE [LARGE SCALE GENOMIC DNA]</scope>
    <source>
        <strain evidence="16 17">DOE0152z</strain>
    </source>
</reference>
<dbReference type="Gene3D" id="2.40.50.140">
    <property type="entry name" value="Nucleic acid-binding proteins"/>
    <property type="match status" value="1"/>
</dbReference>
<feature type="domain" description="Aminoacyl-transfer RNA synthetases class-II family profile" evidence="14">
    <location>
        <begin position="399"/>
        <end position="772"/>
    </location>
</feature>
<evidence type="ECO:0000256" key="10">
    <source>
        <dbReference type="ARBA" id="ARBA00030563"/>
    </source>
</evidence>
<keyword evidence="7" id="KW-0378">Hydrolase</keyword>
<dbReference type="PROSITE" id="PS51858">
    <property type="entry name" value="PPPDE"/>
    <property type="match status" value="1"/>
</dbReference>
<sequence length="775" mass="84660">MRVQVYVYDLTRGMAATLSPMLLGTPIEGVWHTGVVLDGQEEIFFGYGIQRTRAGTTMFGQPHHIIDVGTSEVDPAMLNELLADIAPRFRPQDYSLLTHNCNHFSNELVQLLTGERVPDYIISQAQVIFNTPFGESIMPMGLQPQMIQRAASSIVRPIQRLSSLPCRCPGSSRRIVHCCATAEVQQPAEPAAAAAEPANNQQKKGKQPKQPKQQNKQQQQAQNTSSAEEIRALRIEKVDQLRQASQEPYAYRFDRSHYATDLQQQYAHLEPGQEDESAAVAVAGRIVARRVMGKLAFLSLRDDSGQLQIYVDKSRLEAGQPGGFGQLKNLLDIGDIVGAKGSVKRTEKGEISVVASELGVLTKSLLPLPDKWHGLADVEKRYRQRYLDLIVSDETRATFRARSKVISAIRRHLEDQGFLEVETPVLEAVAGGADARPFVTYHNALGRPFTLRIATELHLKRMVVGGFERVFELGRVFRNEGVSSRHNPEFTSVEIYQAYADYSDMMDLTEALLRTAAQAVTGQQAISYQGIDIDLAQPFRRVSMNQLVLDATGLDVMGTWGPGGSAEGQLEEARAAALEAVTRCCSKDEARKASAKVRGAGSIGVLLNELFEATAEAGLVQPTFVMEHPVEISPLSKPHRSKPGVTERFELFVTGRELANAFSELTDPIEQRTRFEAQYASHKAAVDAAAAAAAAAQAAGAANGDGSSSDGAAGQQQQVDPDDLPYEVEVDYDFITALEYGMPPCGGLGIGVDRLVMLLTDSPSIRDVIAFPAMK</sequence>
<protein>
    <recommendedName>
        <fullName evidence="2 12">Lysine--tRNA ligase</fullName>
        <ecNumber evidence="2 12">6.1.1.6</ecNumber>
    </recommendedName>
    <alternativeName>
        <fullName evidence="10 12">Lysyl-tRNA synthetase</fullName>
    </alternativeName>
</protein>
<evidence type="ECO:0000256" key="13">
    <source>
        <dbReference type="SAM" id="MobiDB-lite"/>
    </source>
</evidence>
<dbReference type="InterPro" id="IPR002313">
    <property type="entry name" value="Lys-tRNA-ligase_II"/>
</dbReference>
<evidence type="ECO:0000256" key="11">
    <source>
        <dbReference type="ARBA" id="ARBA00048573"/>
    </source>
</evidence>
<feature type="region of interest" description="Disordered" evidence="13">
    <location>
        <begin position="701"/>
        <end position="723"/>
    </location>
</feature>
<dbReference type="InterPro" id="IPR018149">
    <property type="entry name" value="Lys-tRNA-synth_II_C"/>
</dbReference>
<keyword evidence="6" id="KW-0547">Nucleotide-binding</keyword>
<feature type="region of interest" description="Disordered" evidence="13">
    <location>
        <begin position="190"/>
        <end position="227"/>
    </location>
</feature>
<dbReference type="SUPFAM" id="SSF50249">
    <property type="entry name" value="Nucleic acid-binding proteins"/>
    <property type="match status" value="1"/>
</dbReference>
<dbReference type="Pfam" id="PF05903">
    <property type="entry name" value="Peptidase_C97"/>
    <property type="match status" value="1"/>
</dbReference>
<comment type="catalytic activity">
    <reaction evidence="11 12">
        <text>tRNA(Lys) + L-lysine + ATP = L-lysyl-tRNA(Lys) + AMP + diphosphate</text>
        <dbReference type="Rhea" id="RHEA:20792"/>
        <dbReference type="Rhea" id="RHEA-COMP:9696"/>
        <dbReference type="Rhea" id="RHEA-COMP:9697"/>
        <dbReference type="ChEBI" id="CHEBI:30616"/>
        <dbReference type="ChEBI" id="CHEBI:32551"/>
        <dbReference type="ChEBI" id="CHEBI:33019"/>
        <dbReference type="ChEBI" id="CHEBI:78442"/>
        <dbReference type="ChEBI" id="CHEBI:78529"/>
        <dbReference type="ChEBI" id="CHEBI:456215"/>
        <dbReference type="EC" id="6.1.1.6"/>
    </reaction>
</comment>
<evidence type="ECO:0000256" key="12">
    <source>
        <dbReference type="RuleBase" id="RU003748"/>
    </source>
</evidence>
<dbReference type="InterPro" id="IPR045864">
    <property type="entry name" value="aa-tRNA-synth_II/BPL/LPL"/>
</dbReference>
<accession>A0ABY8UBP6</accession>